<dbReference type="EMBL" id="KI669633">
    <property type="protein sequence ID" value="ETN00806.1"/>
    <property type="molecule type" value="Genomic_DNA"/>
</dbReference>
<protein>
    <submittedName>
        <fullName evidence="1">Uncharacterized protein</fullName>
    </submittedName>
</protein>
<gene>
    <name evidence="1" type="ORF">PPTG_24182</name>
</gene>
<reference evidence="2" key="1">
    <citation type="submission" date="2011-12" db="EMBL/GenBank/DDBJ databases">
        <authorList>
            <consortium name="The Broad Institute Genome Sequencing Platform"/>
            <person name="Russ C."/>
            <person name="Tyler B."/>
            <person name="Panabieres F."/>
            <person name="Shan W."/>
            <person name="Tripathy S."/>
            <person name="Grunwald N."/>
            <person name="Machado M."/>
            <person name="Young S.K."/>
            <person name="Zeng Q."/>
            <person name="Gargeya S."/>
            <person name="Fitzgerald M."/>
            <person name="Haas B."/>
            <person name="Abouelleil A."/>
            <person name="Alvarado L."/>
            <person name="Arachchi H.M."/>
            <person name="Berlin A."/>
            <person name="Chapman S.B."/>
            <person name="Gearin G."/>
            <person name="Goldberg J."/>
            <person name="Griggs A."/>
            <person name="Gujja S."/>
            <person name="Hansen M."/>
            <person name="Heiman D."/>
            <person name="Howarth C."/>
            <person name="Larimer J."/>
            <person name="Lui A."/>
            <person name="MacDonald P.J.P."/>
            <person name="McCowen C."/>
            <person name="Montmayeur A."/>
            <person name="Murphy C."/>
            <person name="Neiman D."/>
            <person name="Pearson M."/>
            <person name="Priest M."/>
            <person name="Roberts A."/>
            <person name="Saif S."/>
            <person name="Shea T."/>
            <person name="Sisk P."/>
            <person name="Stolte C."/>
            <person name="Sykes S."/>
            <person name="Wortman J."/>
            <person name="Nusbaum C."/>
            <person name="Birren B."/>
        </authorList>
    </citation>
    <scope>NUCLEOTIDE SEQUENCE [LARGE SCALE GENOMIC DNA]</scope>
    <source>
        <strain evidence="2">INRA-310</strain>
    </source>
</reference>
<proteinExistence type="predicted"/>
<organism evidence="1 2">
    <name type="scientific">Phytophthora nicotianae (strain INRA-310)</name>
    <name type="common">Phytophthora parasitica</name>
    <dbReference type="NCBI Taxonomy" id="761204"/>
    <lineage>
        <taxon>Eukaryota</taxon>
        <taxon>Sar</taxon>
        <taxon>Stramenopiles</taxon>
        <taxon>Oomycota</taxon>
        <taxon>Peronosporomycetes</taxon>
        <taxon>Peronosporales</taxon>
        <taxon>Peronosporaceae</taxon>
        <taxon>Phytophthora</taxon>
    </lineage>
</organism>
<evidence type="ECO:0000313" key="2">
    <source>
        <dbReference type="Proteomes" id="UP000018817"/>
    </source>
</evidence>
<dbReference type="AlphaFoldDB" id="W2PJM7"/>
<sequence length="193" mass="21030">MMPRLPSTQRMPQPICTPTMMSATKSVIGSRKMACPATFRCAAANLIRLRIQHTYRIVSNAKRPKTTAGHQYQSEPLSYAFLVRKIAAKILSTMMVMRATQMRNSASRTMTAIQTTDMPAAARPARPTILSMSFTPEDSERPWTFVASMKSSPYLAANTMVTTTTATNGIKKKKSLHSRLTGGALLSVGGADG</sequence>
<dbReference type="RefSeq" id="XP_008913857.1">
    <property type="nucleotide sequence ID" value="XM_008915609.1"/>
</dbReference>
<reference evidence="1 2" key="2">
    <citation type="submission" date="2013-11" db="EMBL/GenBank/DDBJ databases">
        <title>The Genome Sequence of Phytophthora parasitica INRA-310.</title>
        <authorList>
            <consortium name="The Broad Institute Genomics Platform"/>
            <person name="Russ C."/>
            <person name="Tyler B."/>
            <person name="Panabieres F."/>
            <person name="Shan W."/>
            <person name="Tripathy S."/>
            <person name="Grunwald N."/>
            <person name="Machado M."/>
            <person name="Johnson C.S."/>
            <person name="Arredondo F."/>
            <person name="Hong C."/>
            <person name="Coffey M."/>
            <person name="Young S.K."/>
            <person name="Zeng Q."/>
            <person name="Gargeya S."/>
            <person name="Fitzgerald M."/>
            <person name="Abouelleil A."/>
            <person name="Alvarado L."/>
            <person name="Chapman S.B."/>
            <person name="Gainer-Dewar J."/>
            <person name="Goldberg J."/>
            <person name="Griggs A."/>
            <person name="Gujja S."/>
            <person name="Hansen M."/>
            <person name="Howarth C."/>
            <person name="Imamovic A."/>
            <person name="Ireland A."/>
            <person name="Larimer J."/>
            <person name="McCowan C."/>
            <person name="Murphy C."/>
            <person name="Pearson M."/>
            <person name="Poon T.W."/>
            <person name="Priest M."/>
            <person name="Roberts A."/>
            <person name="Saif S."/>
            <person name="Shea T."/>
            <person name="Sykes S."/>
            <person name="Wortman J."/>
            <person name="Nusbaum C."/>
            <person name="Birren B."/>
        </authorList>
    </citation>
    <scope>NUCLEOTIDE SEQUENCE [LARGE SCALE GENOMIC DNA]</scope>
    <source>
        <strain evidence="1 2">INRA-310</strain>
    </source>
</reference>
<evidence type="ECO:0000313" key="1">
    <source>
        <dbReference type="EMBL" id="ETN00806.1"/>
    </source>
</evidence>
<accession>W2PJM7</accession>
<dbReference type="VEuPathDB" id="FungiDB:PPTG_24182"/>
<name>W2PJM7_PHYN3</name>
<dbReference type="Proteomes" id="UP000018817">
    <property type="component" value="Unassembled WGS sequence"/>
</dbReference>
<dbReference type="GeneID" id="20192781"/>